<dbReference type="RefSeq" id="WP_208088347.1">
    <property type="nucleotide sequence ID" value="NZ_CP086136.1"/>
</dbReference>
<gene>
    <name evidence="3" type="ORF">J4G43_041020</name>
    <name evidence="2" type="ORF">J4G43_42855</name>
</gene>
<dbReference type="SUPFAM" id="SSF53300">
    <property type="entry name" value="vWA-like"/>
    <property type="match status" value="1"/>
</dbReference>
<sequence length="244" mass="27392">MSERRPVAFLSYVRSDDDHDNGAITAFRKRLEGEPITFTAAWCNLIAEWMDKLRISTEFLGFTTRAWKGGQSKERWLATGKPSNPGRLNDLRHLIYKSFSASVGASAPNFGMMTREGLLKENIDGEAVLWAFARLQKQRSLSKMLVVISDGAPVDDTTLSANPANYLEQHLRGVIDSISDKVSLHAIGIGHDVSRYYPNAATVTSARDLGPRFFEVVANDELFRSSYDSSEPRKRYRYVAPKLK</sequence>
<evidence type="ECO:0000313" key="4">
    <source>
        <dbReference type="Proteomes" id="UP000664702"/>
    </source>
</evidence>
<organism evidence="2">
    <name type="scientific">Bradyrhizobium barranii subsp. barranii</name>
    <dbReference type="NCBI Taxonomy" id="2823807"/>
    <lineage>
        <taxon>Bacteria</taxon>
        <taxon>Pseudomonadati</taxon>
        <taxon>Pseudomonadota</taxon>
        <taxon>Alphaproteobacteria</taxon>
        <taxon>Hyphomicrobiales</taxon>
        <taxon>Nitrobacteraceae</taxon>
        <taxon>Bradyrhizobium</taxon>
        <taxon>Bradyrhizobium barranii</taxon>
    </lineage>
</organism>
<dbReference type="InterPro" id="IPR025861">
    <property type="entry name" value="CobT_VWA_dom"/>
</dbReference>
<proteinExistence type="predicted"/>
<dbReference type="Proteomes" id="UP000664702">
    <property type="component" value="Chromosome"/>
</dbReference>
<evidence type="ECO:0000313" key="2">
    <source>
        <dbReference type="EMBL" id="MBO1867385.1"/>
    </source>
</evidence>
<dbReference type="EMBL" id="CP086136">
    <property type="protein sequence ID" value="UEM10927.1"/>
    <property type="molecule type" value="Genomic_DNA"/>
</dbReference>
<dbReference type="PANTHER" id="PTHR41248:SF1">
    <property type="entry name" value="NORD PROTEIN"/>
    <property type="match status" value="1"/>
</dbReference>
<feature type="domain" description="Cobalamin biosynthesis protein CobT VWA" evidence="1">
    <location>
        <begin position="31"/>
        <end position="216"/>
    </location>
</feature>
<dbReference type="KEGG" id="bban:J4G43_041020"/>
<evidence type="ECO:0000313" key="3">
    <source>
        <dbReference type="EMBL" id="UEM10927.1"/>
    </source>
</evidence>
<protein>
    <recommendedName>
        <fullName evidence="1">Cobalamin biosynthesis protein CobT VWA domain-containing protein</fullName>
    </recommendedName>
</protein>
<name>A0A939S707_9BRAD</name>
<dbReference type="EMBL" id="JAGEMI010000001">
    <property type="protein sequence ID" value="MBO1867385.1"/>
    <property type="molecule type" value="Genomic_DNA"/>
</dbReference>
<reference evidence="2" key="1">
    <citation type="submission" date="2021-03" db="EMBL/GenBank/DDBJ databases">
        <title>Whole Genome Sequence of Bradyrhizobium sp. Strain 144S4.</title>
        <authorList>
            <person name="Bromfield E.S.P."/>
            <person name="Cloutier S."/>
        </authorList>
    </citation>
    <scope>NUCLEOTIDE SEQUENCE [LARGE SCALE GENOMIC DNA]</scope>
    <source>
        <strain evidence="2">144S4</strain>
    </source>
</reference>
<dbReference type="Pfam" id="PF11775">
    <property type="entry name" value="CobT_C"/>
    <property type="match status" value="1"/>
</dbReference>
<dbReference type="PANTHER" id="PTHR41248">
    <property type="entry name" value="NORD PROTEIN"/>
    <property type="match status" value="1"/>
</dbReference>
<dbReference type="InterPro" id="IPR036465">
    <property type="entry name" value="vWFA_dom_sf"/>
</dbReference>
<dbReference type="InterPro" id="IPR051928">
    <property type="entry name" value="NorD/CobT"/>
</dbReference>
<reference evidence="3 4" key="2">
    <citation type="journal article" date="2022" name="Int. J. Syst. Evol. Microbiol.">
        <title>Strains of Bradyrhizobium barranii sp. nov. associated with legumes native to Canada are symbionts of soybeans and belong to different subspecies (subsp. barranii subsp. nov. and subsp. apii subsp. nov.) and symbiovars (sv. glycinearum and sv. septentrionale).</title>
        <authorList>
            <person name="Bromfield E.S.P."/>
            <person name="Cloutier S."/>
            <person name="Wasai-Hara S."/>
            <person name="Minamisawa K."/>
        </authorList>
    </citation>
    <scope>NUCLEOTIDE SEQUENCE [LARGE SCALE GENOMIC DNA]</scope>
    <source>
        <strain evidence="3 4">144S4</strain>
    </source>
</reference>
<accession>A0A939S707</accession>
<dbReference type="AlphaFoldDB" id="A0A939S707"/>
<evidence type="ECO:0000259" key="1">
    <source>
        <dbReference type="Pfam" id="PF11775"/>
    </source>
</evidence>